<comment type="subcellular location">
    <subcellularLocation>
        <location evidence="1">Membrane</location>
    </subcellularLocation>
</comment>
<dbReference type="CDD" id="cd06225">
    <property type="entry name" value="HAMP"/>
    <property type="match status" value="1"/>
</dbReference>
<dbReference type="Gene3D" id="3.30.565.10">
    <property type="entry name" value="Histidine kinase-like ATPase, C-terminal domain"/>
    <property type="match status" value="1"/>
</dbReference>
<feature type="transmembrane region" description="Helical" evidence="7">
    <location>
        <begin position="12"/>
        <end position="34"/>
    </location>
</feature>
<dbReference type="InterPro" id="IPR036890">
    <property type="entry name" value="HATPase_C_sf"/>
</dbReference>
<proteinExistence type="predicted"/>
<evidence type="ECO:0000256" key="5">
    <source>
        <dbReference type="ARBA" id="ARBA00023012"/>
    </source>
</evidence>
<feature type="transmembrane region" description="Helical" evidence="7">
    <location>
        <begin position="149"/>
        <end position="172"/>
    </location>
</feature>
<evidence type="ECO:0000313" key="9">
    <source>
        <dbReference type="EMBL" id="KRR05358.1"/>
    </source>
</evidence>
<accession>A0A0R3LDQ3</accession>
<dbReference type="SMART" id="SM00387">
    <property type="entry name" value="HATPase_c"/>
    <property type="match status" value="1"/>
</dbReference>
<evidence type="ECO:0000256" key="3">
    <source>
        <dbReference type="ARBA" id="ARBA00022679"/>
    </source>
</evidence>
<evidence type="ECO:0000256" key="2">
    <source>
        <dbReference type="ARBA" id="ARBA00022553"/>
    </source>
</evidence>
<keyword evidence="6" id="KW-0175">Coiled coil</keyword>
<dbReference type="CDD" id="cd16917">
    <property type="entry name" value="HATPase_UhpB-NarQ-NarX-like"/>
    <property type="match status" value="1"/>
</dbReference>
<dbReference type="PANTHER" id="PTHR24421:SF58">
    <property type="entry name" value="SIGNAL TRANSDUCTION HISTIDINE-PROTEIN KINASE_PHOSPHATASE UHPB"/>
    <property type="match status" value="1"/>
</dbReference>
<dbReference type="InterPro" id="IPR050482">
    <property type="entry name" value="Sensor_HK_TwoCompSys"/>
</dbReference>
<dbReference type="OrthoDB" id="9778496at2"/>
<dbReference type="STRING" id="280332.CQ12_20095"/>
<dbReference type="Pfam" id="PF02518">
    <property type="entry name" value="HATPase_c"/>
    <property type="match status" value="1"/>
</dbReference>
<evidence type="ECO:0000256" key="6">
    <source>
        <dbReference type="SAM" id="Coils"/>
    </source>
</evidence>
<keyword evidence="2" id="KW-0597">Phosphoprotein</keyword>
<dbReference type="RefSeq" id="WP_057837172.1">
    <property type="nucleotide sequence ID" value="NZ_LLXZ01000123.1"/>
</dbReference>
<dbReference type="GO" id="GO:0046983">
    <property type="term" value="F:protein dimerization activity"/>
    <property type="evidence" value="ECO:0007669"/>
    <property type="project" value="InterPro"/>
</dbReference>
<sequence length="450" mass="49009">MWERLSLRTRLLLPLGLMFVAALLAGAVSLQIFATAQLTEETEPAARSARAVAAALNAALRASANPQETLDAFVQSLGASETIRFRRLGTGPDAPPPDVQTPPGRVPGWFVRLLVIPEFRATFPVSIEGKQVGNIVFAPDMSADIYEKWIGFLAIASSGIGLMLLTGVIAHFTARSAQRPLQNLGDGLTRMRTGDYDQLIPPSGPPEIRRSAQEANELARTLHRLSQDNRSLLRRIVSLQDDERHDMARELHDELGPLLFGIRANTVVLLESIPAGEAELRSAAEGILQSVETLQQANRRILDRLRPLYIQELGLERSIQTLLQNAKAQAPDLKVTSEIDAALNGVDGLLSQTVYRVIQEAVTNVLRHAKASAMHVAARIADHEVIVEIFDDGVGFPADRMFGRGLTGMLERVRALSGTFELLREAGRTCVRCRLPAGDAASNARAAKQV</sequence>
<evidence type="ECO:0000256" key="7">
    <source>
        <dbReference type="SAM" id="Phobius"/>
    </source>
</evidence>
<organism evidence="9 10">
    <name type="scientific">Bradyrhizobium jicamae</name>
    <dbReference type="NCBI Taxonomy" id="280332"/>
    <lineage>
        <taxon>Bacteria</taxon>
        <taxon>Pseudomonadati</taxon>
        <taxon>Pseudomonadota</taxon>
        <taxon>Alphaproteobacteria</taxon>
        <taxon>Hyphomicrobiales</taxon>
        <taxon>Nitrobacteraceae</taxon>
        <taxon>Bradyrhizobium</taxon>
    </lineage>
</organism>
<dbReference type="InterPro" id="IPR003594">
    <property type="entry name" value="HATPase_dom"/>
</dbReference>
<protein>
    <submittedName>
        <fullName evidence="9">Histidine kinase</fullName>
    </submittedName>
</protein>
<keyword evidence="7" id="KW-0812">Transmembrane</keyword>
<dbReference type="Pfam" id="PF07730">
    <property type="entry name" value="HisKA_3"/>
    <property type="match status" value="1"/>
</dbReference>
<dbReference type="Pfam" id="PF00672">
    <property type="entry name" value="HAMP"/>
    <property type="match status" value="1"/>
</dbReference>
<dbReference type="Gene3D" id="1.20.5.1930">
    <property type="match status" value="1"/>
</dbReference>
<dbReference type="InterPro" id="IPR011712">
    <property type="entry name" value="Sig_transdc_His_kin_sub3_dim/P"/>
</dbReference>
<dbReference type="PROSITE" id="PS50885">
    <property type="entry name" value="HAMP"/>
    <property type="match status" value="1"/>
</dbReference>
<evidence type="ECO:0000256" key="4">
    <source>
        <dbReference type="ARBA" id="ARBA00022777"/>
    </source>
</evidence>
<evidence type="ECO:0000313" key="10">
    <source>
        <dbReference type="Proteomes" id="UP000050863"/>
    </source>
</evidence>
<keyword evidence="10" id="KW-1185">Reference proteome</keyword>
<dbReference type="GO" id="GO:0016020">
    <property type="term" value="C:membrane"/>
    <property type="evidence" value="ECO:0007669"/>
    <property type="project" value="UniProtKB-SubCell"/>
</dbReference>
<keyword evidence="5" id="KW-0902">Two-component regulatory system</keyword>
<feature type="coiled-coil region" evidence="6">
    <location>
        <begin position="208"/>
        <end position="242"/>
    </location>
</feature>
<keyword evidence="7" id="KW-1133">Transmembrane helix</keyword>
<keyword evidence="4 9" id="KW-0418">Kinase</keyword>
<dbReference type="AlphaFoldDB" id="A0A0R3LDQ3"/>
<dbReference type="SUPFAM" id="SSF55874">
    <property type="entry name" value="ATPase domain of HSP90 chaperone/DNA topoisomerase II/histidine kinase"/>
    <property type="match status" value="1"/>
</dbReference>
<gene>
    <name evidence="9" type="ORF">CQ12_20095</name>
</gene>
<comment type="caution">
    <text evidence="9">The sequence shown here is derived from an EMBL/GenBank/DDBJ whole genome shotgun (WGS) entry which is preliminary data.</text>
</comment>
<feature type="domain" description="HAMP" evidence="8">
    <location>
        <begin position="175"/>
        <end position="227"/>
    </location>
</feature>
<name>A0A0R3LDQ3_9BRAD</name>
<dbReference type="InterPro" id="IPR003660">
    <property type="entry name" value="HAMP_dom"/>
</dbReference>
<evidence type="ECO:0000259" key="8">
    <source>
        <dbReference type="PROSITE" id="PS50885"/>
    </source>
</evidence>
<reference evidence="9 10" key="1">
    <citation type="submission" date="2014-03" db="EMBL/GenBank/DDBJ databases">
        <title>Bradyrhizobium valentinum sp. nov., isolated from effective nodules of Lupinus mariae-josephae, a lupine endemic of basic-lime soils in Eastern Spain.</title>
        <authorList>
            <person name="Duran D."/>
            <person name="Rey L."/>
            <person name="Navarro A."/>
            <person name="Busquets A."/>
            <person name="Imperial J."/>
            <person name="Ruiz-Argueso T."/>
        </authorList>
    </citation>
    <scope>NUCLEOTIDE SEQUENCE [LARGE SCALE GENOMIC DNA]</scope>
    <source>
        <strain evidence="9 10">PAC68</strain>
    </source>
</reference>
<keyword evidence="3" id="KW-0808">Transferase</keyword>
<keyword evidence="7" id="KW-0472">Membrane</keyword>
<dbReference type="Proteomes" id="UP000050863">
    <property type="component" value="Unassembled WGS sequence"/>
</dbReference>
<dbReference type="GO" id="GO:0000155">
    <property type="term" value="F:phosphorelay sensor kinase activity"/>
    <property type="evidence" value="ECO:0007669"/>
    <property type="project" value="InterPro"/>
</dbReference>
<dbReference type="PANTHER" id="PTHR24421">
    <property type="entry name" value="NITRATE/NITRITE SENSOR PROTEIN NARX-RELATED"/>
    <property type="match status" value="1"/>
</dbReference>
<dbReference type="EMBL" id="LLXZ01000123">
    <property type="protein sequence ID" value="KRR05358.1"/>
    <property type="molecule type" value="Genomic_DNA"/>
</dbReference>
<evidence type="ECO:0000256" key="1">
    <source>
        <dbReference type="ARBA" id="ARBA00004370"/>
    </source>
</evidence>